<evidence type="ECO:0000313" key="2">
    <source>
        <dbReference type="Proteomes" id="UP000294820"/>
    </source>
</evidence>
<gene>
    <name evidence="1" type="ORF">DAQ1742_04167</name>
</gene>
<protein>
    <submittedName>
        <fullName evidence="1">Uncharacterized protein</fullName>
    </submittedName>
</protein>
<organism evidence="1 2">
    <name type="scientific">Dickeya aquatica</name>
    <dbReference type="NCBI Taxonomy" id="1401087"/>
    <lineage>
        <taxon>Bacteria</taxon>
        <taxon>Pseudomonadati</taxon>
        <taxon>Pseudomonadota</taxon>
        <taxon>Gammaproteobacteria</taxon>
        <taxon>Enterobacterales</taxon>
        <taxon>Pectobacteriaceae</taxon>
        <taxon>Dickeya</taxon>
    </lineage>
</organism>
<sequence length="37" mass="4190">MCLPHDLNETRPVLPYRRISLAPRHVVVSASLGTRFS</sequence>
<proteinExistence type="predicted"/>
<reference evidence="1 2" key="1">
    <citation type="submission" date="2016-09" db="EMBL/GenBank/DDBJ databases">
        <authorList>
            <person name="Reverchon S."/>
            <person name="Nasser W."/>
            <person name="Leonard S."/>
            <person name="Brochier C."/>
            <person name="Duprey A."/>
        </authorList>
    </citation>
    <scope>NUCLEOTIDE SEQUENCE [LARGE SCALE GENOMIC DNA]</scope>
    <source>
        <strain evidence="1 2">174/2</strain>
    </source>
</reference>
<keyword evidence="2" id="KW-1185">Reference proteome</keyword>
<name>A0A375AFQ4_9GAMM</name>
<evidence type="ECO:0000313" key="1">
    <source>
        <dbReference type="EMBL" id="SLM64932.1"/>
    </source>
</evidence>
<accession>A0A375AFQ4</accession>
<dbReference type="Proteomes" id="UP000294820">
    <property type="component" value="Chromosome 1"/>
</dbReference>
<dbReference type="AlphaFoldDB" id="A0A375AFQ4"/>
<dbReference type="EMBL" id="LT615367">
    <property type="protein sequence ID" value="SLM64932.1"/>
    <property type="molecule type" value="Genomic_DNA"/>
</dbReference>
<dbReference type="KEGG" id="daq:DAQ1742_04167"/>